<protein>
    <submittedName>
        <fullName evidence="2">Uncharacterized protein</fullName>
    </submittedName>
</protein>
<proteinExistence type="predicted"/>
<accession>A0A6C0B030</accession>
<evidence type="ECO:0000256" key="1">
    <source>
        <dbReference type="SAM" id="Phobius"/>
    </source>
</evidence>
<organism evidence="2">
    <name type="scientific">viral metagenome</name>
    <dbReference type="NCBI Taxonomy" id="1070528"/>
    <lineage>
        <taxon>unclassified sequences</taxon>
        <taxon>metagenomes</taxon>
        <taxon>organismal metagenomes</taxon>
    </lineage>
</organism>
<sequence length="182" mass="21042">MWNNLNFKFKIKIKVICKENVMDNINEYLVIVACLMGFYVILMLYLKYGYKQAVSFTPVDSGIPDIELPPQEVPLNYEPNVYETEDTRMQYPLLPPVSPMVRKRNIRNIIPANPDLYTNQTYETSDSVLDTPPTLGTNELLYSGGDTQLINIPLQFNYPYDEQLRSQPVLITPYNKVKYGIC</sequence>
<keyword evidence="1" id="KW-0472">Membrane</keyword>
<dbReference type="EMBL" id="MN739041">
    <property type="protein sequence ID" value="QHS85154.1"/>
    <property type="molecule type" value="Genomic_DNA"/>
</dbReference>
<evidence type="ECO:0000313" key="2">
    <source>
        <dbReference type="EMBL" id="QHS85154.1"/>
    </source>
</evidence>
<keyword evidence="1" id="KW-0812">Transmembrane</keyword>
<name>A0A6C0B030_9ZZZZ</name>
<dbReference type="AlphaFoldDB" id="A0A6C0B030"/>
<keyword evidence="1" id="KW-1133">Transmembrane helix</keyword>
<feature type="transmembrane region" description="Helical" evidence="1">
    <location>
        <begin position="28"/>
        <end position="46"/>
    </location>
</feature>
<reference evidence="2" key="1">
    <citation type="journal article" date="2020" name="Nature">
        <title>Giant virus diversity and host interactions through global metagenomics.</title>
        <authorList>
            <person name="Schulz F."/>
            <person name="Roux S."/>
            <person name="Paez-Espino D."/>
            <person name="Jungbluth S."/>
            <person name="Walsh D.A."/>
            <person name="Denef V.J."/>
            <person name="McMahon K.D."/>
            <person name="Konstantinidis K.T."/>
            <person name="Eloe-Fadrosh E.A."/>
            <person name="Kyrpides N.C."/>
            <person name="Woyke T."/>
        </authorList>
    </citation>
    <scope>NUCLEOTIDE SEQUENCE</scope>
    <source>
        <strain evidence="2">GVMAG-M-3300009182-67</strain>
    </source>
</reference>